<reference evidence="1 2" key="1">
    <citation type="journal article" date="2014" name="Mol. Ecol.">
        <title>Evolution of Synechococcus.</title>
        <authorList>
            <person name="Dvorak P."/>
            <person name="Casamatta D."/>
            <person name="Hasler P."/>
            <person name="Poulickova A."/>
            <person name="Ondrej V."/>
            <person name="Sanges R."/>
        </authorList>
    </citation>
    <scope>NUCLEOTIDE SEQUENCE [LARGE SCALE GENOMIC DNA]</scope>
    <source>
        <strain evidence="1 2">CAUP A 1101</strain>
    </source>
</reference>
<dbReference type="Proteomes" id="UP000030170">
    <property type="component" value="Unassembled WGS sequence"/>
</dbReference>
<dbReference type="Gene3D" id="3.40.50.1000">
    <property type="entry name" value="HAD superfamily/HAD-like"/>
    <property type="match status" value="1"/>
</dbReference>
<sequence>MPLPATPPQVIFVDAVGTLFGIQGSVGAIYAAIAAEFGIEASAPALNSAFFASFQSSSAAAFPGVAAAEIPQQEYRWWRAIAAQTFQRVGLLDQISDFEALFTELYHHFATATPWYLYPDVIPTLQSWLAQGIPLGILSNFDSRLYTVLEVLGLRPYFATITISTEVGSAKPQPQVFQVALAKHQCPAAAAWHIGDSLREDYVAAQMAGLRGIWLNRPE</sequence>
<dbReference type="NCBIfam" id="TIGR02252">
    <property type="entry name" value="DREG-2"/>
    <property type="match status" value="1"/>
</dbReference>
<dbReference type="EMBL" id="JJML01000002">
    <property type="protein sequence ID" value="KGF73909.1"/>
    <property type="molecule type" value="Genomic_DNA"/>
</dbReference>
<accession>A0A098TNN9</accession>
<dbReference type="InterPro" id="IPR036412">
    <property type="entry name" value="HAD-like_sf"/>
</dbReference>
<dbReference type="InterPro" id="IPR044924">
    <property type="entry name" value="HAD-SF_hydro_IA_REG-2-like_cap"/>
</dbReference>
<dbReference type="NCBIfam" id="TIGR01549">
    <property type="entry name" value="HAD-SF-IA-v1"/>
    <property type="match status" value="1"/>
</dbReference>
<dbReference type="InterPro" id="IPR011949">
    <property type="entry name" value="HAD-SF_hydro_IA_REG-2-like"/>
</dbReference>
<evidence type="ECO:0000313" key="2">
    <source>
        <dbReference type="Proteomes" id="UP000030170"/>
    </source>
</evidence>
<dbReference type="Gene3D" id="1.10.150.720">
    <property type="entry name" value="Haloacid dehalogenase-like hydrolase"/>
    <property type="match status" value="1"/>
</dbReference>
<name>A0A098TNN9_9CYAN</name>
<dbReference type="SFLD" id="SFLDG01129">
    <property type="entry name" value="C1.5:_HAD__Beta-PGM__Phosphata"/>
    <property type="match status" value="1"/>
</dbReference>
<dbReference type="PANTHER" id="PTHR46191:SF2">
    <property type="entry name" value="HALOACID DEHALOGENASE-LIKE HYDROLASE DOMAIN-CONTAINING PROTEIN 3"/>
    <property type="match status" value="1"/>
</dbReference>
<dbReference type="Pfam" id="PF00702">
    <property type="entry name" value="Hydrolase"/>
    <property type="match status" value="1"/>
</dbReference>
<dbReference type="InterPro" id="IPR051828">
    <property type="entry name" value="HAD-like_hydrolase_domain"/>
</dbReference>
<gene>
    <name evidence="1" type="ORF">DO97_06055</name>
</gene>
<dbReference type="InterPro" id="IPR023214">
    <property type="entry name" value="HAD_sf"/>
</dbReference>
<dbReference type="InterPro" id="IPR006439">
    <property type="entry name" value="HAD-SF_hydro_IA"/>
</dbReference>
<evidence type="ECO:0000313" key="1">
    <source>
        <dbReference type="EMBL" id="KGF73909.1"/>
    </source>
</evidence>
<dbReference type="SUPFAM" id="SSF56784">
    <property type="entry name" value="HAD-like"/>
    <property type="match status" value="1"/>
</dbReference>
<dbReference type="CDD" id="cd16415">
    <property type="entry name" value="HAD_dREG-2_like"/>
    <property type="match status" value="1"/>
</dbReference>
<dbReference type="AlphaFoldDB" id="A0A098TNN9"/>
<dbReference type="PANTHER" id="PTHR46191">
    <property type="match status" value="1"/>
</dbReference>
<protein>
    <submittedName>
        <fullName evidence="1">Hydrolase</fullName>
    </submittedName>
</protein>
<dbReference type="STRING" id="1497020.DO97_06055"/>
<proteinExistence type="predicted"/>
<dbReference type="SFLD" id="SFLDS00003">
    <property type="entry name" value="Haloacid_Dehalogenase"/>
    <property type="match status" value="1"/>
</dbReference>
<keyword evidence="2" id="KW-1185">Reference proteome</keyword>
<organism evidence="1 2">
    <name type="scientific">Neosynechococcus sphagnicola sy1</name>
    <dbReference type="NCBI Taxonomy" id="1497020"/>
    <lineage>
        <taxon>Bacteria</taxon>
        <taxon>Bacillati</taxon>
        <taxon>Cyanobacteriota</taxon>
        <taxon>Cyanophyceae</taxon>
        <taxon>Neosynechococcales</taxon>
        <taxon>Neosynechococcaceae</taxon>
        <taxon>Neosynechococcus</taxon>
    </lineage>
</organism>
<keyword evidence="1" id="KW-0378">Hydrolase</keyword>
<comment type="caution">
    <text evidence="1">The sequence shown here is derived from an EMBL/GenBank/DDBJ whole genome shotgun (WGS) entry which is preliminary data.</text>
</comment>
<dbReference type="GO" id="GO:0016787">
    <property type="term" value="F:hydrolase activity"/>
    <property type="evidence" value="ECO:0007669"/>
    <property type="project" value="UniProtKB-KW"/>
</dbReference>